<gene>
    <name evidence="1" type="ORF">EGK95_24045</name>
</gene>
<name>A0A5X4GRG4_SALET</name>
<sequence length="51" mass="5480">MEVKGLKEAISVLKEIDRGYVTRAKIRAINRVAKRVVSVSVRSAAALVVAG</sequence>
<comment type="caution">
    <text evidence="1">The sequence shown here is derived from an EMBL/GenBank/DDBJ whole genome shotgun (WGS) entry which is preliminary data.</text>
</comment>
<evidence type="ECO:0000313" key="1">
    <source>
        <dbReference type="EMBL" id="EBZ7973841.1"/>
    </source>
</evidence>
<proteinExistence type="predicted"/>
<reference evidence="1" key="1">
    <citation type="submission" date="2018-11" db="EMBL/GenBank/DDBJ databases">
        <authorList>
            <person name="Ashton P.M."/>
            <person name="Dallman T."/>
            <person name="Nair S."/>
            <person name="De Pinna E."/>
            <person name="Peters T."/>
            <person name="Grant K."/>
        </authorList>
    </citation>
    <scope>NUCLEOTIDE SEQUENCE</scope>
    <source>
        <strain evidence="1">634830</strain>
    </source>
</reference>
<dbReference type="EMBL" id="AAHSHO010000068">
    <property type="protein sequence ID" value="EBZ7973841.1"/>
    <property type="molecule type" value="Genomic_DNA"/>
</dbReference>
<organism evidence="1">
    <name type="scientific">Salmonella enterica subsp. enterica serovar Weltevreden</name>
    <dbReference type="NCBI Taxonomy" id="57743"/>
    <lineage>
        <taxon>Bacteria</taxon>
        <taxon>Pseudomonadati</taxon>
        <taxon>Pseudomonadota</taxon>
        <taxon>Gammaproteobacteria</taxon>
        <taxon>Enterobacterales</taxon>
        <taxon>Enterobacteriaceae</taxon>
        <taxon>Salmonella</taxon>
    </lineage>
</organism>
<protein>
    <submittedName>
        <fullName evidence="1">Phage tail protein</fullName>
    </submittedName>
</protein>
<dbReference type="Pfam" id="PF06763">
    <property type="entry name" value="Minor_tail_Z"/>
    <property type="match status" value="1"/>
</dbReference>
<accession>A0A5X4GRG4</accession>
<dbReference type="InterPro" id="IPR010633">
    <property type="entry name" value="Phage_lambda_GpZ"/>
</dbReference>
<dbReference type="AlphaFoldDB" id="A0A5X4GRG4"/>
<feature type="non-terminal residue" evidence="1">
    <location>
        <position position="51"/>
    </location>
</feature>